<evidence type="ECO:0000313" key="2">
    <source>
        <dbReference type="EMBL" id="KAK5895669.1"/>
    </source>
</evidence>
<comment type="caution">
    <text evidence="2">The sequence shown here is derived from an EMBL/GenBank/DDBJ whole genome shotgun (WGS) entry which is preliminary data.</text>
</comment>
<accession>A0AAN8GXK4</accession>
<reference evidence="2 3" key="1">
    <citation type="journal article" date="2023" name="Mol. Biol. Evol.">
        <title>Genomics of Secondarily Temperate Adaptation in the Only Non-Antarctic Icefish.</title>
        <authorList>
            <person name="Rivera-Colon A.G."/>
            <person name="Rayamajhi N."/>
            <person name="Minhas B.F."/>
            <person name="Madrigal G."/>
            <person name="Bilyk K.T."/>
            <person name="Yoon V."/>
            <person name="Hune M."/>
            <person name="Gregory S."/>
            <person name="Cheng C.H.C."/>
            <person name="Catchen J.M."/>
        </authorList>
    </citation>
    <scope>NUCLEOTIDE SEQUENCE [LARGE SCALE GENOMIC DNA]</scope>
    <source>
        <tissue evidence="2">White muscle</tissue>
    </source>
</reference>
<sequence length="72" mass="7750">MITELLCTAVALGLYLNTLDADFCYDDRYVSPLPSTPTPSDPPLVISICKLRAGEGVGVRLLAFLHVLLSLS</sequence>
<evidence type="ECO:0000256" key="1">
    <source>
        <dbReference type="SAM" id="SignalP"/>
    </source>
</evidence>
<gene>
    <name evidence="2" type="ORF">CgunFtcFv8_009343</name>
</gene>
<organism evidence="2 3">
    <name type="scientific">Champsocephalus gunnari</name>
    <name type="common">Mackerel icefish</name>
    <dbReference type="NCBI Taxonomy" id="52237"/>
    <lineage>
        <taxon>Eukaryota</taxon>
        <taxon>Metazoa</taxon>
        <taxon>Chordata</taxon>
        <taxon>Craniata</taxon>
        <taxon>Vertebrata</taxon>
        <taxon>Euteleostomi</taxon>
        <taxon>Actinopterygii</taxon>
        <taxon>Neopterygii</taxon>
        <taxon>Teleostei</taxon>
        <taxon>Neoteleostei</taxon>
        <taxon>Acanthomorphata</taxon>
        <taxon>Eupercaria</taxon>
        <taxon>Perciformes</taxon>
        <taxon>Notothenioidei</taxon>
        <taxon>Channichthyidae</taxon>
        <taxon>Champsocephalus</taxon>
    </lineage>
</organism>
<keyword evidence="3" id="KW-1185">Reference proteome</keyword>
<dbReference type="AlphaFoldDB" id="A0AAN8GXK4"/>
<dbReference type="Proteomes" id="UP001331515">
    <property type="component" value="Unassembled WGS sequence"/>
</dbReference>
<feature type="signal peptide" evidence="1">
    <location>
        <begin position="1"/>
        <end position="21"/>
    </location>
</feature>
<protein>
    <recommendedName>
        <fullName evidence="4">Secreted protein</fullName>
    </recommendedName>
</protein>
<keyword evidence="1" id="KW-0732">Signal</keyword>
<evidence type="ECO:0000313" key="3">
    <source>
        <dbReference type="Proteomes" id="UP001331515"/>
    </source>
</evidence>
<feature type="chain" id="PRO_5043014165" description="Secreted protein" evidence="1">
    <location>
        <begin position="22"/>
        <end position="72"/>
    </location>
</feature>
<proteinExistence type="predicted"/>
<name>A0AAN8GXK4_CHAGU</name>
<dbReference type="EMBL" id="JAURVH010001534">
    <property type="protein sequence ID" value="KAK5895669.1"/>
    <property type="molecule type" value="Genomic_DNA"/>
</dbReference>
<evidence type="ECO:0008006" key="4">
    <source>
        <dbReference type="Google" id="ProtNLM"/>
    </source>
</evidence>